<protein>
    <submittedName>
        <fullName evidence="1">Uncharacterized protein</fullName>
    </submittedName>
</protein>
<evidence type="ECO:0000313" key="1">
    <source>
        <dbReference type="EMBL" id="ABI42178.1"/>
    </source>
</evidence>
<proteinExistence type="predicted"/>
<dbReference type="KEGG" id="shm:Shewmr7_1179"/>
<organism evidence="1">
    <name type="scientific">Shewanella sp. (strain MR-7)</name>
    <dbReference type="NCBI Taxonomy" id="60481"/>
    <lineage>
        <taxon>Bacteria</taxon>
        <taxon>Pseudomonadati</taxon>
        <taxon>Pseudomonadota</taxon>
        <taxon>Gammaproteobacteria</taxon>
        <taxon>Alteromonadales</taxon>
        <taxon>Shewanellaceae</taxon>
        <taxon>Shewanella</taxon>
    </lineage>
</organism>
<dbReference type="HOGENOM" id="CLU_2467295_0_0_6"/>
<dbReference type="AlphaFoldDB" id="Q0HXH7"/>
<reference evidence="1" key="1">
    <citation type="submission" date="2006-08" db="EMBL/GenBank/DDBJ databases">
        <title>Complete sequence of Chromosome1 of Shewanella sp. MR-7.</title>
        <authorList>
            <consortium name="US DOE Joint Genome Institute"/>
            <person name="Copeland A."/>
            <person name="Lucas S."/>
            <person name="Lapidus A."/>
            <person name="Barry K."/>
            <person name="Detter J.C."/>
            <person name="Glavina del Rio T."/>
            <person name="Hammon N."/>
            <person name="Israni S."/>
            <person name="Dalin E."/>
            <person name="Tice H."/>
            <person name="Pitluck S."/>
            <person name="Kiss H."/>
            <person name="Brettin T."/>
            <person name="Bruce D."/>
            <person name="Han C."/>
            <person name="Tapia R."/>
            <person name="Gilna P."/>
            <person name="Schmutz J."/>
            <person name="Larimer F."/>
            <person name="Land M."/>
            <person name="Hauser L."/>
            <person name="Kyrpides N."/>
            <person name="Mikhailova N."/>
            <person name="Nealson K."/>
            <person name="Konstantinidis K."/>
            <person name="Klappenbach J."/>
            <person name="Tiedje J."/>
            <person name="Richardson P."/>
        </authorList>
    </citation>
    <scope>NUCLEOTIDE SEQUENCE</scope>
    <source>
        <strain evidence="1">MR-7</strain>
    </source>
</reference>
<dbReference type="EMBL" id="CP000444">
    <property type="protein sequence ID" value="ABI42178.1"/>
    <property type="molecule type" value="Genomic_DNA"/>
</dbReference>
<gene>
    <name evidence="1" type="ordered locus">Shewmr7_1179</name>
</gene>
<accession>Q0HXH7</accession>
<sequence>MKLNDLFIADGIIEHYSFRNNILLLLFKDFRGSTYNLKFSGCTSIEESGSVGFSLCKASSNNNEWIVYDDDDQVLAVTFSSVEITPES</sequence>
<name>Q0HXH7_SHESR</name>